<comment type="caution">
    <text evidence="1">The sequence shown here is derived from an EMBL/GenBank/DDBJ whole genome shotgun (WGS) entry which is preliminary data.</text>
</comment>
<keyword evidence="2" id="KW-1185">Reference proteome</keyword>
<gene>
    <name evidence="1" type="ORF">ACFQBM_00990</name>
</gene>
<reference evidence="2" key="1">
    <citation type="journal article" date="2019" name="Int. J. Syst. Evol. Microbiol.">
        <title>The Global Catalogue of Microorganisms (GCM) 10K type strain sequencing project: providing services to taxonomists for standard genome sequencing and annotation.</title>
        <authorList>
            <consortium name="The Broad Institute Genomics Platform"/>
            <consortium name="The Broad Institute Genome Sequencing Center for Infectious Disease"/>
            <person name="Wu L."/>
            <person name="Ma J."/>
        </authorList>
    </citation>
    <scope>NUCLEOTIDE SEQUENCE [LARGE SCALE GENOMIC DNA]</scope>
    <source>
        <strain evidence="2">CGMCC 1.13718</strain>
    </source>
</reference>
<evidence type="ECO:0000313" key="2">
    <source>
        <dbReference type="Proteomes" id="UP001596425"/>
    </source>
</evidence>
<dbReference type="EMBL" id="JBHSVR010000001">
    <property type="protein sequence ID" value="MFC6631831.1"/>
    <property type="molecule type" value="Genomic_DNA"/>
</dbReference>
<dbReference type="Proteomes" id="UP001596425">
    <property type="component" value="Unassembled WGS sequence"/>
</dbReference>
<name>A0ABW1YGB9_9GAMM</name>
<accession>A0ABW1YGB9</accession>
<dbReference type="RefSeq" id="WP_193193056.1">
    <property type="nucleotide sequence ID" value="NZ_JACZFR010000037.1"/>
</dbReference>
<proteinExistence type="predicted"/>
<protein>
    <submittedName>
        <fullName evidence="1">Uncharacterized protein</fullName>
    </submittedName>
</protein>
<organism evidence="1 2">
    <name type="scientific">Microbulbifer taiwanensis</name>
    <dbReference type="NCBI Taxonomy" id="986746"/>
    <lineage>
        <taxon>Bacteria</taxon>
        <taxon>Pseudomonadati</taxon>
        <taxon>Pseudomonadota</taxon>
        <taxon>Gammaproteobacteria</taxon>
        <taxon>Cellvibrionales</taxon>
        <taxon>Microbulbiferaceae</taxon>
        <taxon>Microbulbifer</taxon>
    </lineage>
</organism>
<evidence type="ECO:0000313" key="1">
    <source>
        <dbReference type="EMBL" id="MFC6631831.1"/>
    </source>
</evidence>
<sequence length="117" mass="13660">MKNQKTYLLYWRENFIGLFHQRITDVGGIAGTWEPSDSSACVEFERVASKIAEKRLDWRSSPESFTRVILKKDEKSRIGHAIVCSYGKKTILDDPRELLLFRHITKSDIEWLKSNVE</sequence>